<keyword evidence="1" id="KW-1133">Transmembrane helix</keyword>
<evidence type="ECO:0000256" key="1">
    <source>
        <dbReference type="SAM" id="Phobius"/>
    </source>
</evidence>
<dbReference type="RefSeq" id="WP_195414054.1">
    <property type="nucleotide sequence ID" value="NZ_JADNKH010000019.1"/>
</dbReference>
<name>A0AAW6DAV3_STRSL</name>
<protein>
    <submittedName>
        <fullName evidence="2">DUF5592 family protein</fullName>
    </submittedName>
</protein>
<dbReference type="InterPro" id="IPR020275">
    <property type="entry name" value="DUF5592"/>
</dbReference>
<keyword evidence="1" id="KW-0472">Membrane</keyword>
<organism evidence="2 3">
    <name type="scientific">Streptococcus salivarius</name>
    <dbReference type="NCBI Taxonomy" id="1304"/>
    <lineage>
        <taxon>Bacteria</taxon>
        <taxon>Bacillati</taxon>
        <taxon>Bacillota</taxon>
        <taxon>Bacilli</taxon>
        <taxon>Lactobacillales</taxon>
        <taxon>Streptococcaceae</taxon>
        <taxon>Streptococcus</taxon>
    </lineage>
</organism>
<dbReference type="Pfam" id="PF17332">
    <property type="entry name" value="DUF5592"/>
    <property type="match status" value="1"/>
</dbReference>
<dbReference type="AlphaFoldDB" id="A0AAW6DAV3"/>
<keyword evidence="1" id="KW-0812">Transmembrane</keyword>
<sequence length="101" mass="11912">MNNTHKGNYGVPRDINARVKIMGLIILDIVFVGGSTLLAFVFGTKIFPNEQWMQFLAFMVLTAIWTLYLVLPTNGGKKNWRTIYLFFRRRRHRYISIDRMK</sequence>
<feature type="transmembrane region" description="Helical" evidence="1">
    <location>
        <begin position="52"/>
        <end position="71"/>
    </location>
</feature>
<dbReference type="Proteomes" id="UP001210204">
    <property type="component" value="Unassembled WGS sequence"/>
</dbReference>
<comment type="caution">
    <text evidence="2">The sequence shown here is derived from an EMBL/GenBank/DDBJ whole genome shotgun (WGS) entry which is preliminary data.</text>
</comment>
<gene>
    <name evidence="2" type="ORF">PNU26_09320</name>
</gene>
<proteinExistence type="predicted"/>
<accession>A0AAW6DAV3</accession>
<feature type="transmembrane region" description="Helical" evidence="1">
    <location>
        <begin position="21"/>
        <end position="40"/>
    </location>
</feature>
<evidence type="ECO:0000313" key="2">
    <source>
        <dbReference type="EMBL" id="MDB8614593.1"/>
    </source>
</evidence>
<reference evidence="2" key="1">
    <citation type="submission" date="2023-01" db="EMBL/GenBank/DDBJ databases">
        <title>Human gut microbiome strain richness.</title>
        <authorList>
            <person name="Chen-Liaw A."/>
        </authorList>
    </citation>
    <scope>NUCLEOTIDE SEQUENCE</scope>
    <source>
        <strain evidence="2">1001095st1_G4_1001095IJ_161003</strain>
    </source>
</reference>
<evidence type="ECO:0000313" key="3">
    <source>
        <dbReference type="Proteomes" id="UP001210204"/>
    </source>
</evidence>
<dbReference type="EMBL" id="JAQMJT010000013">
    <property type="protein sequence ID" value="MDB8614593.1"/>
    <property type="molecule type" value="Genomic_DNA"/>
</dbReference>